<dbReference type="GO" id="GO:0030975">
    <property type="term" value="F:thiamine binding"/>
    <property type="evidence" value="ECO:0007669"/>
    <property type="project" value="TreeGrafter"/>
</dbReference>
<evidence type="ECO:0000256" key="1">
    <source>
        <dbReference type="ARBA" id="ARBA00022729"/>
    </source>
</evidence>
<name>A0A096APV2_9BURK</name>
<dbReference type="EMBL" id="JRNI01000001">
    <property type="protein sequence ID" value="KGF32657.1"/>
    <property type="molecule type" value="Genomic_DNA"/>
</dbReference>
<dbReference type="GO" id="GO:0015888">
    <property type="term" value="P:thiamine transport"/>
    <property type="evidence" value="ECO:0007669"/>
    <property type="project" value="TreeGrafter"/>
</dbReference>
<keyword evidence="1 3" id="KW-0732">Signal</keyword>
<dbReference type="Pfam" id="PF13343">
    <property type="entry name" value="SBP_bac_6"/>
    <property type="match status" value="1"/>
</dbReference>
<dbReference type="eggNOG" id="COG1840">
    <property type="taxonomic scope" value="Bacteria"/>
</dbReference>
<keyword evidence="2" id="KW-0479">Metal-binding</keyword>
<dbReference type="PANTHER" id="PTHR30006:SF2">
    <property type="entry name" value="ABC TRANSPORTER SUBSTRATE-BINDING PROTEIN"/>
    <property type="match status" value="1"/>
</dbReference>
<sequence length="324" mass="35362">MFKKALFSALALSALSFASAAQAQNLVLYTSQPAADAQMTVEAFEKANPGVKVEWVRDGTTKLMTKFRSELAAGVVNPDVLLIADSVTLEQLKSEGLLQAYDAAEKSHYDSSLFDAEGYYYGTKLITTGIAYHRDAEQKPKSWNDLLKPEYKNLAAMPSPLYSGAALIHLSTLTTNKDFGWSYYEGLKNNGMAAQQGNGSVMTAITTGVKPYGVLVDYMAIREKLKGAPIEFVFPEEGVSMVTEPVAILKDAKQPDLARKFVDFVLSEEGQKLVLQQGYLPARNGMSSPEGFPARDDIKLLPFDAAQALKNADADKAQFAKIFE</sequence>
<dbReference type="CDD" id="cd13547">
    <property type="entry name" value="PBP2_Fbp_like_2"/>
    <property type="match status" value="1"/>
</dbReference>
<evidence type="ECO:0000313" key="5">
    <source>
        <dbReference type="Proteomes" id="UP000029629"/>
    </source>
</evidence>
<dbReference type="RefSeq" id="WP_036556919.1">
    <property type="nucleotide sequence ID" value="NZ_JRNI01000001.1"/>
</dbReference>
<accession>A0A096APV2</accession>
<dbReference type="Proteomes" id="UP000029629">
    <property type="component" value="Unassembled WGS sequence"/>
</dbReference>
<keyword evidence="2" id="KW-0408">Iron</keyword>
<organism evidence="4 5">
    <name type="scientific">Oligella urethralis DNF00040</name>
    <dbReference type="NCBI Taxonomy" id="1401065"/>
    <lineage>
        <taxon>Bacteria</taxon>
        <taxon>Pseudomonadati</taxon>
        <taxon>Pseudomonadota</taxon>
        <taxon>Betaproteobacteria</taxon>
        <taxon>Burkholderiales</taxon>
        <taxon>Alcaligenaceae</taxon>
        <taxon>Oligella</taxon>
    </lineage>
</organism>
<dbReference type="GO" id="GO:0030976">
    <property type="term" value="F:thiamine pyrophosphate binding"/>
    <property type="evidence" value="ECO:0007669"/>
    <property type="project" value="TreeGrafter"/>
</dbReference>
<dbReference type="Gene3D" id="3.40.190.10">
    <property type="entry name" value="Periplasmic binding protein-like II"/>
    <property type="match status" value="2"/>
</dbReference>
<evidence type="ECO:0000256" key="2">
    <source>
        <dbReference type="PIRSR" id="PIRSR002825-1"/>
    </source>
</evidence>
<dbReference type="GO" id="GO:0030288">
    <property type="term" value="C:outer membrane-bounded periplasmic space"/>
    <property type="evidence" value="ECO:0007669"/>
    <property type="project" value="TreeGrafter"/>
</dbReference>
<evidence type="ECO:0000313" key="4">
    <source>
        <dbReference type="EMBL" id="KGF32657.1"/>
    </source>
</evidence>
<feature type="signal peptide" evidence="3">
    <location>
        <begin position="1"/>
        <end position="23"/>
    </location>
</feature>
<dbReference type="PANTHER" id="PTHR30006">
    <property type="entry name" value="THIAMINE-BINDING PERIPLASMIC PROTEIN-RELATED"/>
    <property type="match status" value="1"/>
</dbReference>
<reference evidence="4 5" key="1">
    <citation type="submission" date="2014-07" db="EMBL/GenBank/DDBJ databases">
        <authorList>
            <person name="McCorrison J."/>
            <person name="Sanka R."/>
            <person name="Torralba M."/>
            <person name="Gillis M."/>
            <person name="Haft D.H."/>
            <person name="Methe B."/>
            <person name="Sutton G."/>
            <person name="Nelson K.E."/>
        </authorList>
    </citation>
    <scope>NUCLEOTIDE SEQUENCE [LARGE SCALE GENOMIC DNA]</scope>
    <source>
        <strain evidence="4 5">DNF00040</strain>
    </source>
</reference>
<evidence type="ECO:0000256" key="3">
    <source>
        <dbReference type="SAM" id="SignalP"/>
    </source>
</evidence>
<gene>
    <name evidence="4" type="ORF">HMPREF2130_00450</name>
</gene>
<dbReference type="AlphaFoldDB" id="A0A096APV2"/>
<dbReference type="InterPro" id="IPR026045">
    <property type="entry name" value="Ferric-bd"/>
</dbReference>
<protein>
    <submittedName>
        <fullName evidence="4">ABC transporter substrate-binding protein</fullName>
    </submittedName>
</protein>
<dbReference type="PIRSF" id="PIRSF002825">
    <property type="entry name" value="CfbpA"/>
    <property type="match status" value="1"/>
</dbReference>
<dbReference type="SUPFAM" id="SSF53850">
    <property type="entry name" value="Periplasmic binding protein-like II"/>
    <property type="match status" value="1"/>
</dbReference>
<comment type="caution">
    <text evidence="4">The sequence shown here is derived from an EMBL/GenBank/DDBJ whole genome shotgun (WGS) entry which is preliminary data.</text>
</comment>
<feature type="binding site" evidence="2">
    <location>
        <position position="218"/>
    </location>
    <ligand>
        <name>Fe cation</name>
        <dbReference type="ChEBI" id="CHEBI:24875"/>
    </ligand>
</feature>
<keyword evidence="5" id="KW-1185">Reference proteome</keyword>
<dbReference type="GO" id="GO:0046872">
    <property type="term" value="F:metal ion binding"/>
    <property type="evidence" value="ECO:0007669"/>
    <property type="project" value="UniProtKB-KW"/>
</dbReference>
<feature type="chain" id="PRO_5001923989" evidence="3">
    <location>
        <begin position="24"/>
        <end position="324"/>
    </location>
</feature>
<dbReference type="OrthoDB" id="366726at2"/>
<proteinExistence type="predicted"/>